<evidence type="ECO:0000259" key="1">
    <source>
        <dbReference type="PROSITE" id="PS50191"/>
    </source>
</evidence>
<gene>
    <name evidence="2" type="ORF">LAMO00422_LOCUS14347</name>
    <name evidence="3" type="ORF">LAMO00422_LOCUS14348</name>
</gene>
<dbReference type="SMART" id="SM00516">
    <property type="entry name" value="SEC14"/>
    <property type="match status" value="1"/>
</dbReference>
<dbReference type="InterPro" id="IPR036865">
    <property type="entry name" value="CRAL-TRIO_dom_sf"/>
</dbReference>
<evidence type="ECO:0000313" key="3">
    <source>
        <dbReference type="EMBL" id="CAD8455403.1"/>
    </source>
</evidence>
<proteinExistence type="predicted"/>
<dbReference type="SUPFAM" id="SSF46938">
    <property type="entry name" value="CRAL/TRIO N-terminal domain"/>
    <property type="match status" value="1"/>
</dbReference>
<accession>A0A6T6WH32</accession>
<dbReference type="PANTHER" id="PTHR23324">
    <property type="entry name" value="SEC14 RELATED PROTEIN"/>
    <property type="match status" value="1"/>
</dbReference>
<dbReference type="GO" id="GO:0005737">
    <property type="term" value="C:cytoplasm"/>
    <property type="evidence" value="ECO:0007669"/>
    <property type="project" value="TreeGrafter"/>
</dbReference>
<dbReference type="EMBL" id="HBEM01020943">
    <property type="protein sequence ID" value="CAD8455403.1"/>
    <property type="molecule type" value="Transcribed_RNA"/>
</dbReference>
<dbReference type="SUPFAM" id="SSF52087">
    <property type="entry name" value="CRAL/TRIO domain"/>
    <property type="match status" value="1"/>
</dbReference>
<sequence length="765" mass="85689">MADQQAKPVVIEEAEDDPRNYYVFHAEKQSSSAWAQKWQPRTFALTRFGTLEYYQNAKALREGKLRLSIFVGDISFATIKPSGIFTILELEFSSKTKPFRCRSRHSEGLSKLRAFIMRMKNQVATQDCLQRSSSREFMQKRRRSSTSIASVSVHVGSKCMDTIELGVRLSRTNGAVLRDSRPIIVHAGSMLTVEVTGHVSGSCQVVTNEILNKDSDESLLQLVNTADDVVAVACLRHWPIGTADFIPPQKISEISLQSPITNRVFSSSVPPSPLEAQVGSPLISRLRTGSRGSTSMVGSRRKEGLGWVESVGVWCVAIAMVLERSSPSVLAVLLVALTAALWPSLSFFLSRIWSVRHKFYDQFLSFAYPSARRCLLAEQRKVGATAAAQVAAAGHIIRIVEFKVIGKDEKTKGGTFPRQKNPVWCCAIAAGQMSQHGLPKRARSLIFDYWFGEVPEFTHYDGMCVTEGKEGALLKEFKGRLQKLSLELKSSDRLWINHLLNSRHDQCRFLFARDWNVNKAFVLVQRALSLRKELGLDTALNKPKPYYLKFKEVCPLYHQGYDDNGRLLVIRLLGKTDCVKTLKNFDLNDLRALETSLNEMSQRVFAPAISRVVKKIEWRSHSLVDMDGGGVSGFLSRDFRKVFTVSAGVVQVCYPENLGVCSVVRAPMMFSLLWGVLKSILTKRTQNKISVDSSTDPTRSVIPKFLETADTLPTQYGGRAVVNAPQYIDSELERMAMAYITGERDIKEILPDPKEYTSIPTSQYN</sequence>
<dbReference type="PANTHER" id="PTHR23324:SF83">
    <property type="entry name" value="SEC14-LIKE PROTEIN 2"/>
    <property type="match status" value="1"/>
</dbReference>
<organism evidence="2">
    <name type="scientific">Amorphochlora amoebiformis</name>
    <dbReference type="NCBI Taxonomy" id="1561963"/>
    <lineage>
        <taxon>Eukaryota</taxon>
        <taxon>Sar</taxon>
        <taxon>Rhizaria</taxon>
        <taxon>Cercozoa</taxon>
        <taxon>Chlorarachniophyceae</taxon>
        <taxon>Amorphochlora</taxon>
    </lineage>
</organism>
<dbReference type="CDD" id="cd00170">
    <property type="entry name" value="SEC14"/>
    <property type="match status" value="1"/>
</dbReference>
<dbReference type="PROSITE" id="PS50191">
    <property type="entry name" value="CRAL_TRIO"/>
    <property type="match status" value="1"/>
</dbReference>
<dbReference type="Pfam" id="PF00650">
    <property type="entry name" value="CRAL_TRIO"/>
    <property type="match status" value="1"/>
</dbReference>
<name>A0A6T6WH32_9EUKA</name>
<evidence type="ECO:0000313" key="2">
    <source>
        <dbReference type="EMBL" id="CAD8455402.1"/>
    </source>
</evidence>
<dbReference type="EMBL" id="HBEM01020942">
    <property type="protein sequence ID" value="CAD8455402.1"/>
    <property type="molecule type" value="Transcribed_RNA"/>
</dbReference>
<dbReference type="InterPro" id="IPR036273">
    <property type="entry name" value="CRAL/TRIO_N_dom_sf"/>
</dbReference>
<dbReference type="Gene3D" id="3.40.525.10">
    <property type="entry name" value="CRAL-TRIO lipid binding domain"/>
    <property type="match status" value="1"/>
</dbReference>
<protein>
    <recommendedName>
        <fullName evidence="1">CRAL-TRIO domain-containing protein</fullName>
    </recommendedName>
</protein>
<dbReference type="InterPro" id="IPR001251">
    <property type="entry name" value="CRAL-TRIO_dom"/>
</dbReference>
<feature type="domain" description="CRAL-TRIO" evidence="1">
    <location>
        <begin position="546"/>
        <end position="724"/>
    </location>
</feature>
<reference evidence="2" key="1">
    <citation type="submission" date="2021-01" db="EMBL/GenBank/DDBJ databases">
        <authorList>
            <person name="Corre E."/>
            <person name="Pelletier E."/>
            <person name="Niang G."/>
            <person name="Scheremetjew M."/>
            <person name="Finn R."/>
            <person name="Kale V."/>
            <person name="Holt S."/>
            <person name="Cochrane G."/>
            <person name="Meng A."/>
            <person name="Brown T."/>
            <person name="Cohen L."/>
        </authorList>
    </citation>
    <scope>NUCLEOTIDE SEQUENCE</scope>
    <source>
        <strain evidence="2">CCMP2058</strain>
    </source>
</reference>
<dbReference type="InterPro" id="IPR051064">
    <property type="entry name" value="SEC14/CRAL-TRIO_domain"/>
</dbReference>
<dbReference type="AlphaFoldDB" id="A0A6T6WH32"/>